<proteinExistence type="inferred from homology"/>
<dbReference type="Proteomes" id="UP001320119">
    <property type="component" value="Chromosome"/>
</dbReference>
<dbReference type="Pfam" id="PF06062">
    <property type="entry name" value="UPF0231"/>
    <property type="match status" value="1"/>
</dbReference>
<evidence type="ECO:0000256" key="1">
    <source>
        <dbReference type="ARBA" id="ARBA00005367"/>
    </source>
</evidence>
<name>A0AAN1WKN2_9GAMM</name>
<evidence type="ECO:0000313" key="2">
    <source>
        <dbReference type="EMBL" id="BCD99371.1"/>
    </source>
</evidence>
<gene>
    <name evidence="2" type="ORF">MARGE09_P3573</name>
</gene>
<dbReference type="AlphaFoldDB" id="A0AAN1WKN2"/>
<dbReference type="KEGG" id="marq:MARGE09_P3573"/>
<comment type="similarity">
    <text evidence="1">Belongs to the UPF0231 family.</text>
</comment>
<reference evidence="2 3" key="1">
    <citation type="journal article" date="2022" name="IScience">
        <title>An ultrasensitive nanofiber-based assay for enzymatic hydrolysis and deep-sea microbial degradation of cellulose.</title>
        <authorList>
            <person name="Tsudome M."/>
            <person name="Tachioka M."/>
            <person name="Miyazaki M."/>
            <person name="Uchimura K."/>
            <person name="Tsuda M."/>
            <person name="Takaki Y."/>
            <person name="Deguchi S."/>
        </authorList>
    </citation>
    <scope>NUCLEOTIDE SEQUENCE [LARGE SCALE GENOMIC DNA]</scope>
    <source>
        <strain evidence="2 3">GE09</strain>
    </source>
</reference>
<evidence type="ECO:0000313" key="3">
    <source>
        <dbReference type="Proteomes" id="UP001320119"/>
    </source>
</evidence>
<sequence>MLAVGYNAAPLLSVVIMEYEFTFDAQGQPGAVFSSGHSAFGCWLTDELSANASQLAALIDVVAQLEAKALYEHEAPGKSFSLLLDRERAVVSANSLALDMEELQTDGEIAGSTDFYDEELHAECGLTDFKAVLLSWQLFLQP</sequence>
<protein>
    <submittedName>
        <fullName evidence="2">Uncharacterized protein</fullName>
    </submittedName>
</protein>
<organism evidence="2 3">
    <name type="scientific">Marinagarivorans cellulosilyticus</name>
    <dbReference type="NCBI Taxonomy" id="2721545"/>
    <lineage>
        <taxon>Bacteria</taxon>
        <taxon>Pseudomonadati</taxon>
        <taxon>Pseudomonadota</taxon>
        <taxon>Gammaproteobacteria</taxon>
        <taxon>Cellvibrionales</taxon>
        <taxon>Cellvibrionaceae</taxon>
        <taxon>Marinagarivorans</taxon>
    </lineage>
</organism>
<dbReference type="EMBL" id="AP023086">
    <property type="protein sequence ID" value="BCD99371.1"/>
    <property type="molecule type" value="Genomic_DNA"/>
</dbReference>
<keyword evidence="3" id="KW-1185">Reference proteome</keyword>
<dbReference type="InterPro" id="IPR008249">
    <property type="entry name" value="UPF0231"/>
</dbReference>
<accession>A0AAN1WKN2</accession>